<gene>
    <name evidence="2" type="ORF">Y1Q_0003255</name>
</gene>
<name>A0A151ME39_ALLMI</name>
<evidence type="ECO:0000313" key="2">
    <source>
        <dbReference type="EMBL" id="KYO22763.1"/>
    </source>
</evidence>
<accession>A0A151ME39</accession>
<feature type="compositionally biased region" description="Basic and acidic residues" evidence="1">
    <location>
        <begin position="115"/>
        <end position="127"/>
    </location>
</feature>
<dbReference type="AlphaFoldDB" id="A0A151ME39"/>
<protein>
    <submittedName>
        <fullName evidence="2">Uncharacterized protein</fullName>
    </submittedName>
</protein>
<dbReference type="EMBL" id="AKHW03006231">
    <property type="protein sequence ID" value="KYO22763.1"/>
    <property type="molecule type" value="Genomic_DNA"/>
</dbReference>
<proteinExistence type="predicted"/>
<evidence type="ECO:0000256" key="1">
    <source>
        <dbReference type="SAM" id="MobiDB-lite"/>
    </source>
</evidence>
<feature type="compositionally biased region" description="Basic and acidic residues" evidence="1">
    <location>
        <begin position="50"/>
        <end position="60"/>
    </location>
</feature>
<sequence length="162" mass="18696">MKVNDVYTTSYPFYTVKKIKFCTLKIDNPEQSHPTGSCFSHCHAKRIKSLEESKQGRPEVDSPAGPERPGAEQSLTEETWWLPQEGASENELSTGRLTELPEMTWWTPDTSGQDWTKRGPEEKRGDGRLNCSKYRLKRERDTLGSKQVVTTNINHQPHWEWC</sequence>
<dbReference type="Proteomes" id="UP000050525">
    <property type="component" value="Unassembled WGS sequence"/>
</dbReference>
<reference evidence="2 3" key="1">
    <citation type="journal article" date="2012" name="Genome Biol.">
        <title>Sequencing three crocodilian genomes to illuminate the evolution of archosaurs and amniotes.</title>
        <authorList>
            <person name="St John J.A."/>
            <person name="Braun E.L."/>
            <person name="Isberg S.R."/>
            <person name="Miles L.G."/>
            <person name="Chong A.Y."/>
            <person name="Gongora J."/>
            <person name="Dalzell P."/>
            <person name="Moran C."/>
            <person name="Bed'hom B."/>
            <person name="Abzhanov A."/>
            <person name="Burgess S.C."/>
            <person name="Cooksey A.M."/>
            <person name="Castoe T.A."/>
            <person name="Crawford N.G."/>
            <person name="Densmore L.D."/>
            <person name="Drew J.C."/>
            <person name="Edwards S.V."/>
            <person name="Faircloth B.C."/>
            <person name="Fujita M.K."/>
            <person name="Greenwold M.J."/>
            <person name="Hoffmann F.G."/>
            <person name="Howard J.M."/>
            <person name="Iguchi T."/>
            <person name="Janes D.E."/>
            <person name="Khan S.Y."/>
            <person name="Kohno S."/>
            <person name="de Koning A.J."/>
            <person name="Lance S.L."/>
            <person name="McCarthy F.M."/>
            <person name="McCormack J.E."/>
            <person name="Merchant M.E."/>
            <person name="Peterson D.G."/>
            <person name="Pollock D.D."/>
            <person name="Pourmand N."/>
            <person name="Raney B.J."/>
            <person name="Roessler K.A."/>
            <person name="Sanford J.R."/>
            <person name="Sawyer R.H."/>
            <person name="Schmidt C.J."/>
            <person name="Triplett E.W."/>
            <person name="Tuberville T.D."/>
            <person name="Venegas-Anaya M."/>
            <person name="Howard J.T."/>
            <person name="Jarvis E.D."/>
            <person name="Guillette L.J.Jr."/>
            <person name="Glenn T.C."/>
            <person name="Green R.E."/>
            <person name="Ray D.A."/>
        </authorList>
    </citation>
    <scope>NUCLEOTIDE SEQUENCE [LARGE SCALE GENOMIC DNA]</scope>
    <source>
        <strain evidence="2">KSC_2009_1</strain>
    </source>
</reference>
<comment type="caution">
    <text evidence="2">The sequence shown here is derived from an EMBL/GenBank/DDBJ whole genome shotgun (WGS) entry which is preliminary data.</text>
</comment>
<evidence type="ECO:0000313" key="3">
    <source>
        <dbReference type="Proteomes" id="UP000050525"/>
    </source>
</evidence>
<organism evidence="2 3">
    <name type="scientific">Alligator mississippiensis</name>
    <name type="common">American alligator</name>
    <dbReference type="NCBI Taxonomy" id="8496"/>
    <lineage>
        <taxon>Eukaryota</taxon>
        <taxon>Metazoa</taxon>
        <taxon>Chordata</taxon>
        <taxon>Craniata</taxon>
        <taxon>Vertebrata</taxon>
        <taxon>Euteleostomi</taxon>
        <taxon>Archelosauria</taxon>
        <taxon>Archosauria</taxon>
        <taxon>Crocodylia</taxon>
        <taxon>Alligatoridae</taxon>
        <taxon>Alligatorinae</taxon>
        <taxon>Alligator</taxon>
    </lineage>
</organism>
<feature type="region of interest" description="Disordered" evidence="1">
    <location>
        <begin position="50"/>
        <end position="128"/>
    </location>
</feature>
<keyword evidence="3" id="KW-1185">Reference proteome</keyword>